<proteinExistence type="predicted"/>
<dbReference type="Proteomes" id="UP000472727">
    <property type="component" value="Unassembled WGS sequence"/>
</dbReference>
<sequence length="74" mass="8451">MPFETESRLTNIVCSSAVPETTSSESSRTFNSVRNRKLSISRYTTRRTILKRRFASSQIAQLYMQTVLVVPFAC</sequence>
<gene>
    <name evidence="1" type="ORF">TWF106_001868</name>
</gene>
<dbReference type="EMBL" id="WIWS01000132">
    <property type="protein sequence ID" value="KAF3203785.1"/>
    <property type="molecule type" value="Genomic_DNA"/>
</dbReference>
<protein>
    <submittedName>
        <fullName evidence="1">Uncharacterized protein</fullName>
    </submittedName>
</protein>
<comment type="caution">
    <text evidence="1">The sequence shown here is derived from an EMBL/GenBank/DDBJ whole genome shotgun (WGS) entry which is preliminary data.</text>
</comment>
<organism evidence="1 2">
    <name type="scientific">Orbilia oligospora</name>
    <name type="common">Nematode-trapping fungus</name>
    <name type="synonym">Arthrobotrys oligospora</name>
    <dbReference type="NCBI Taxonomy" id="2813651"/>
    <lineage>
        <taxon>Eukaryota</taxon>
        <taxon>Fungi</taxon>
        <taxon>Dikarya</taxon>
        <taxon>Ascomycota</taxon>
        <taxon>Pezizomycotina</taxon>
        <taxon>Orbiliomycetes</taxon>
        <taxon>Orbiliales</taxon>
        <taxon>Orbiliaceae</taxon>
        <taxon>Orbilia</taxon>
    </lineage>
</organism>
<reference evidence="1 2" key="1">
    <citation type="submission" date="2019-06" db="EMBL/GenBank/DDBJ databases">
        <authorList>
            <person name="Palmer J.M."/>
        </authorList>
    </citation>
    <scope>NUCLEOTIDE SEQUENCE [LARGE SCALE GENOMIC DNA]</scope>
    <source>
        <strain evidence="1 2">TWF106</strain>
    </source>
</reference>
<evidence type="ECO:0000313" key="1">
    <source>
        <dbReference type="EMBL" id="KAF3203785.1"/>
    </source>
</evidence>
<dbReference type="AlphaFoldDB" id="A0A7C8Q9P4"/>
<accession>A0A7C8Q9P4</accession>
<name>A0A7C8Q9P4_ORBOL</name>
<evidence type="ECO:0000313" key="2">
    <source>
        <dbReference type="Proteomes" id="UP000472727"/>
    </source>
</evidence>